<keyword evidence="2" id="KW-1185">Reference proteome</keyword>
<gene>
    <name evidence="1" type="ORF">ARTHRO_61164</name>
</gene>
<sequence length="59" mass="7194">MRGIINKNVSILNNTLKFKSIRVDILAKVIRLWINWNLWLWLVNGFRLYGKYLGWVYRL</sequence>
<reference evidence="1 2" key="1">
    <citation type="submission" date="2014-02" db="EMBL/GenBank/DDBJ databases">
        <authorList>
            <person name="Genoscope - CEA"/>
        </authorList>
    </citation>
    <scope>NUCLEOTIDE SEQUENCE [LARGE SCALE GENOMIC DNA]</scope>
    <source>
        <strain evidence="1 2">PCC 8005</strain>
    </source>
</reference>
<proteinExistence type="predicted"/>
<dbReference type="Proteomes" id="UP000032946">
    <property type="component" value="Chromosome"/>
</dbReference>
<dbReference type="EMBL" id="FO818640">
    <property type="protein sequence ID" value="CDM98563.1"/>
    <property type="molecule type" value="Genomic_DNA"/>
</dbReference>
<protein>
    <submittedName>
        <fullName evidence="1">Uncharacterized protein</fullName>
    </submittedName>
</protein>
<name>A0A9P1KLQ2_9CYAN</name>
<dbReference type="AlphaFoldDB" id="A0A9P1KLQ2"/>
<organism evidence="1 2">
    <name type="scientific">Limnospira indica PCC 8005</name>
    <dbReference type="NCBI Taxonomy" id="376219"/>
    <lineage>
        <taxon>Bacteria</taxon>
        <taxon>Bacillati</taxon>
        <taxon>Cyanobacteriota</taxon>
        <taxon>Cyanophyceae</taxon>
        <taxon>Oscillatoriophycideae</taxon>
        <taxon>Oscillatoriales</taxon>
        <taxon>Sirenicapillariaceae</taxon>
        <taxon>Limnospira</taxon>
    </lineage>
</organism>
<evidence type="ECO:0000313" key="1">
    <source>
        <dbReference type="EMBL" id="CDM98563.1"/>
    </source>
</evidence>
<accession>A0A9P1KLQ2</accession>
<evidence type="ECO:0000313" key="2">
    <source>
        <dbReference type="Proteomes" id="UP000032946"/>
    </source>
</evidence>